<reference evidence="2 3" key="1">
    <citation type="submission" date="2017-11" db="EMBL/GenBank/DDBJ databases">
        <title>The genome sequence of Pantoea rodasii DSM 26611.</title>
        <authorList>
            <person name="Gao J."/>
            <person name="Mao X."/>
            <person name="Sun J."/>
        </authorList>
    </citation>
    <scope>NUCLEOTIDE SEQUENCE [LARGE SCALE GENOMIC DNA]</scope>
    <source>
        <strain evidence="2 3">DSM 26611</strain>
    </source>
</reference>
<sequence>MPHLRFMYASYFKLLVRWLLSFTRITYFSKLIGIISLAAFLQHELFCVSVRTEFGNDEAYYICSGVRQHENLPAL</sequence>
<dbReference type="EMBL" id="PIQI01000027">
    <property type="protein sequence ID" value="PJZ03478.1"/>
    <property type="molecule type" value="Genomic_DNA"/>
</dbReference>
<protein>
    <submittedName>
        <fullName evidence="2">Uncharacterized protein</fullName>
    </submittedName>
</protein>
<dbReference type="Proteomes" id="UP000232062">
    <property type="component" value="Unassembled WGS sequence"/>
</dbReference>
<dbReference type="AlphaFoldDB" id="A0A2M9W7I6"/>
<keyword evidence="1" id="KW-0472">Membrane</keyword>
<name>A0A2M9W7I6_9GAMM</name>
<evidence type="ECO:0000313" key="2">
    <source>
        <dbReference type="EMBL" id="PJZ03478.1"/>
    </source>
</evidence>
<organism evidence="2 3">
    <name type="scientific">Pantoea rodasii</name>
    <dbReference type="NCBI Taxonomy" id="1076549"/>
    <lineage>
        <taxon>Bacteria</taxon>
        <taxon>Pseudomonadati</taxon>
        <taxon>Pseudomonadota</taxon>
        <taxon>Gammaproteobacteria</taxon>
        <taxon>Enterobacterales</taxon>
        <taxon>Erwiniaceae</taxon>
        <taxon>Pantoea</taxon>
    </lineage>
</organism>
<feature type="transmembrane region" description="Helical" evidence="1">
    <location>
        <begin position="21"/>
        <end position="41"/>
    </location>
</feature>
<keyword evidence="1" id="KW-0812">Transmembrane</keyword>
<proteinExistence type="predicted"/>
<accession>A0A2M9W7I6</accession>
<comment type="caution">
    <text evidence="2">The sequence shown here is derived from an EMBL/GenBank/DDBJ whole genome shotgun (WGS) entry which is preliminary data.</text>
</comment>
<evidence type="ECO:0000256" key="1">
    <source>
        <dbReference type="SAM" id="Phobius"/>
    </source>
</evidence>
<keyword evidence="1" id="KW-1133">Transmembrane helix</keyword>
<evidence type="ECO:0000313" key="3">
    <source>
        <dbReference type="Proteomes" id="UP000232062"/>
    </source>
</evidence>
<keyword evidence="3" id="KW-1185">Reference proteome</keyword>
<gene>
    <name evidence="2" type="ORF">PRCB_19665</name>
</gene>